<sequence length="699" mass="77578">MAKTANKPRMTCARQAKSDHKIGASKQHHQPLEEAATGLPPIENMEDYGTSSDGSESDHSTKVTPLGMSVSESEQEEYSTPEADKAVDMEAESEEDANITEDSGDAQKTYKPPNSNNSPQIKTDKRVRFAASKAPPQTTHKKHEDGLPGSAGPRAGNPEGIQPNDKTQVSREEIRRALERPLDYRKVAGAPAQSVPNLLEAGAGIESPLEKATRIYQCSPRVKDNPEAKVYKIAIRWHCDRREILVAEDPQAHAFKLGMPIKHGNRLELVHVRAVTGSNLDPSDTGPTGFPYTGTPQLKIVDLDEIVGEVLKYLRYLNSLLHDISNSPEAIVFELEHTHAWLNCAGRVRQINLAFQNRPLAAFVHFNTVFRLPMHVVPQAHQTCTREALVLPCVYVWSPWTPVEGPVADRSILVHGPQLIGQTIEDVSNILAVDIIHRQESRQELGQLVDRVRRGTVREAPEDATHREILLLEAEVSEAAAAREVAIADKKQVLLSSHRRYLVAAVVEHIVKLTQHTTTLRDTNEIFDLHVPSRQWAPSTPEDPASLLQWKRNGNGSINYYAIFTEEAYEALAKAGKQSVQVPAGVDNRGKHITVSVTLEVGRWSAKGAGTIERQAPRTHRGREREGARFNKIVDTVASKLIDEVKKVEDKANEILQQTTTSGKQSTPETKTLLKNINKQLARFNESKPVTVEELRELH</sequence>
<dbReference type="EMBL" id="LGRX02000220">
    <property type="protein sequence ID" value="KAK3289145.1"/>
    <property type="molecule type" value="Genomic_DNA"/>
</dbReference>
<dbReference type="AlphaFoldDB" id="A0AAE0LLE4"/>
<feature type="region of interest" description="Disordered" evidence="1">
    <location>
        <begin position="1"/>
        <end position="170"/>
    </location>
</feature>
<evidence type="ECO:0000313" key="3">
    <source>
        <dbReference type="Proteomes" id="UP001190700"/>
    </source>
</evidence>
<comment type="caution">
    <text evidence="2">The sequence shown here is derived from an EMBL/GenBank/DDBJ whole genome shotgun (WGS) entry which is preliminary data.</text>
</comment>
<dbReference type="Proteomes" id="UP001190700">
    <property type="component" value="Unassembled WGS sequence"/>
</dbReference>
<feature type="compositionally biased region" description="Acidic residues" evidence="1">
    <location>
        <begin position="89"/>
        <end position="104"/>
    </location>
</feature>
<gene>
    <name evidence="2" type="ORF">CYMTET_3416</name>
</gene>
<accession>A0AAE0LLE4</accession>
<protein>
    <submittedName>
        <fullName evidence="2">Uncharacterized protein</fullName>
    </submittedName>
</protein>
<feature type="compositionally biased region" description="Polar residues" evidence="1">
    <location>
        <begin position="112"/>
        <end position="121"/>
    </location>
</feature>
<proteinExistence type="predicted"/>
<keyword evidence="3" id="KW-1185">Reference proteome</keyword>
<name>A0AAE0LLE4_9CHLO</name>
<evidence type="ECO:0000313" key="2">
    <source>
        <dbReference type="EMBL" id="KAK3289145.1"/>
    </source>
</evidence>
<reference evidence="2 3" key="1">
    <citation type="journal article" date="2015" name="Genome Biol. Evol.">
        <title>Comparative Genomics of a Bacterivorous Green Alga Reveals Evolutionary Causalities and Consequences of Phago-Mixotrophic Mode of Nutrition.</title>
        <authorList>
            <person name="Burns J.A."/>
            <person name="Paasch A."/>
            <person name="Narechania A."/>
            <person name="Kim E."/>
        </authorList>
    </citation>
    <scope>NUCLEOTIDE SEQUENCE [LARGE SCALE GENOMIC DNA]</scope>
    <source>
        <strain evidence="2 3">PLY_AMNH</strain>
    </source>
</reference>
<evidence type="ECO:0000256" key="1">
    <source>
        <dbReference type="SAM" id="MobiDB-lite"/>
    </source>
</evidence>
<organism evidence="2 3">
    <name type="scientific">Cymbomonas tetramitiformis</name>
    <dbReference type="NCBI Taxonomy" id="36881"/>
    <lineage>
        <taxon>Eukaryota</taxon>
        <taxon>Viridiplantae</taxon>
        <taxon>Chlorophyta</taxon>
        <taxon>Pyramimonadophyceae</taxon>
        <taxon>Pyramimonadales</taxon>
        <taxon>Pyramimonadaceae</taxon>
        <taxon>Cymbomonas</taxon>
    </lineage>
</organism>